<evidence type="ECO:0000313" key="2">
    <source>
        <dbReference type="Proteomes" id="UP001430953"/>
    </source>
</evidence>
<dbReference type="AlphaFoldDB" id="A0AAW2GB67"/>
<reference evidence="1 2" key="1">
    <citation type="submission" date="2023-03" db="EMBL/GenBank/DDBJ databases">
        <title>High recombination rates correlate with genetic variation in Cardiocondyla obscurior ants.</title>
        <authorList>
            <person name="Errbii M."/>
        </authorList>
    </citation>
    <scope>NUCLEOTIDE SEQUENCE [LARGE SCALE GENOMIC DNA]</scope>
    <source>
        <strain evidence="1">Alpha-2009</strain>
        <tissue evidence="1">Whole body</tissue>
    </source>
</reference>
<sequence length="83" mass="10226">MREFLGFLRTEFELFSPVRAGHECIHQRYKRRTERRYRRPRVRATEYEKAASRRRRHMCTGVEVINQNNLSRQSKKIFDHAFL</sequence>
<gene>
    <name evidence="1" type="ORF">PUN28_006433</name>
</gene>
<name>A0AAW2GB67_9HYME</name>
<proteinExistence type="predicted"/>
<comment type="caution">
    <text evidence="1">The sequence shown here is derived from an EMBL/GenBank/DDBJ whole genome shotgun (WGS) entry which is preliminary data.</text>
</comment>
<organism evidence="1 2">
    <name type="scientific">Cardiocondyla obscurior</name>
    <dbReference type="NCBI Taxonomy" id="286306"/>
    <lineage>
        <taxon>Eukaryota</taxon>
        <taxon>Metazoa</taxon>
        <taxon>Ecdysozoa</taxon>
        <taxon>Arthropoda</taxon>
        <taxon>Hexapoda</taxon>
        <taxon>Insecta</taxon>
        <taxon>Pterygota</taxon>
        <taxon>Neoptera</taxon>
        <taxon>Endopterygota</taxon>
        <taxon>Hymenoptera</taxon>
        <taxon>Apocrita</taxon>
        <taxon>Aculeata</taxon>
        <taxon>Formicoidea</taxon>
        <taxon>Formicidae</taxon>
        <taxon>Myrmicinae</taxon>
        <taxon>Cardiocondyla</taxon>
    </lineage>
</organism>
<protein>
    <submittedName>
        <fullName evidence="1">Uncharacterized protein</fullName>
    </submittedName>
</protein>
<dbReference type="EMBL" id="JADYXP020000005">
    <property type="protein sequence ID" value="KAL0124577.1"/>
    <property type="molecule type" value="Genomic_DNA"/>
</dbReference>
<accession>A0AAW2GB67</accession>
<keyword evidence="2" id="KW-1185">Reference proteome</keyword>
<dbReference type="Proteomes" id="UP001430953">
    <property type="component" value="Unassembled WGS sequence"/>
</dbReference>
<evidence type="ECO:0000313" key="1">
    <source>
        <dbReference type="EMBL" id="KAL0124577.1"/>
    </source>
</evidence>